<feature type="transmembrane region" description="Helical" evidence="1">
    <location>
        <begin position="15"/>
        <end position="33"/>
    </location>
</feature>
<dbReference type="Proteomes" id="UP001279734">
    <property type="component" value="Unassembled WGS sequence"/>
</dbReference>
<dbReference type="PANTHER" id="PTHR37744">
    <property type="entry name" value="STAR LIPID TRANSFER-LIKE PROTEIN"/>
    <property type="match status" value="1"/>
</dbReference>
<comment type="caution">
    <text evidence="2">The sequence shown here is derived from an EMBL/GenBank/DDBJ whole genome shotgun (WGS) entry which is preliminary data.</text>
</comment>
<dbReference type="AlphaFoldDB" id="A0AAD3SUA2"/>
<protein>
    <submittedName>
        <fullName evidence="2">Uncharacterized protein</fullName>
    </submittedName>
</protein>
<gene>
    <name evidence="2" type="ORF">Nepgr_019053</name>
</gene>
<evidence type="ECO:0000313" key="2">
    <source>
        <dbReference type="EMBL" id="GMH17212.1"/>
    </source>
</evidence>
<feature type="transmembrane region" description="Helical" evidence="1">
    <location>
        <begin position="45"/>
        <end position="66"/>
    </location>
</feature>
<evidence type="ECO:0000256" key="1">
    <source>
        <dbReference type="SAM" id="Phobius"/>
    </source>
</evidence>
<keyword evidence="1" id="KW-0812">Transmembrane</keyword>
<reference evidence="2" key="1">
    <citation type="submission" date="2023-05" db="EMBL/GenBank/DDBJ databases">
        <title>Nepenthes gracilis genome sequencing.</title>
        <authorList>
            <person name="Fukushima K."/>
        </authorList>
    </citation>
    <scope>NUCLEOTIDE SEQUENCE</scope>
    <source>
        <strain evidence="2">SING2019-196</strain>
    </source>
</reference>
<dbReference type="EMBL" id="BSYO01000017">
    <property type="protein sequence ID" value="GMH17212.1"/>
    <property type="molecule type" value="Genomic_DNA"/>
</dbReference>
<dbReference type="PANTHER" id="PTHR37744:SF1">
    <property type="entry name" value="STAR LIPID TRANSFER-LIKE PROTEIN"/>
    <property type="match status" value="1"/>
</dbReference>
<evidence type="ECO:0000313" key="3">
    <source>
        <dbReference type="Proteomes" id="UP001279734"/>
    </source>
</evidence>
<keyword evidence="1" id="KW-0472">Membrane</keyword>
<keyword evidence="3" id="KW-1185">Reference proteome</keyword>
<proteinExistence type="predicted"/>
<accession>A0AAD3SUA2</accession>
<organism evidence="2 3">
    <name type="scientific">Nepenthes gracilis</name>
    <name type="common">Slender pitcher plant</name>
    <dbReference type="NCBI Taxonomy" id="150966"/>
    <lineage>
        <taxon>Eukaryota</taxon>
        <taxon>Viridiplantae</taxon>
        <taxon>Streptophyta</taxon>
        <taxon>Embryophyta</taxon>
        <taxon>Tracheophyta</taxon>
        <taxon>Spermatophyta</taxon>
        <taxon>Magnoliopsida</taxon>
        <taxon>eudicotyledons</taxon>
        <taxon>Gunneridae</taxon>
        <taxon>Pentapetalae</taxon>
        <taxon>Caryophyllales</taxon>
        <taxon>Nepenthaceae</taxon>
        <taxon>Nepenthes</taxon>
    </lineage>
</organism>
<name>A0AAD3SUA2_NEPGR</name>
<keyword evidence="1" id="KW-1133">Transmembrane helix</keyword>
<sequence>MEEDSGGIGNGRANWWWVMASTAQLAWAIGAYRKGYAGESRLMPIKAFGVASLFVGSGASAAIGTFKSFGIHNVEDVKEVGANVRAGLRIPPRNTG</sequence>